<reference evidence="7 8" key="1">
    <citation type="submission" date="2018-06" db="EMBL/GenBank/DDBJ databases">
        <authorList>
            <consortium name="Pathogen Informatics"/>
            <person name="Doyle S."/>
        </authorList>
    </citation>
    <scope>NUCLEOTIDE SEQUENCE [LARGE SCALE GENOMIC DNA]</scope>
    <source>
        <strain evidence="7 8">NCTC7908</strain>
    </source>
</reference>
<dbReference type="Proteomes" id="UP000248741">
    <property type="component" value="Chromosome 1"/>
</dbReference>
<dbReference type="PANTHER" id="PTHR11717:SF7">
    <property type="entry name" value="LOW MOLECULAR WEIGHT PHOSPHOTYROSINE PROTEIN PHOSPHATASE"/>
    <property type="match status" value="1"/>
</dbReference>
<dbReference type="Gene3D" id="3.40.50.2300">
    <property type="match status" value="1"/>
</dbReference>
<evidence type="ECO:0000313" key="7">
    <source>
        <dbReference type="EMBL" id="SQG50060.1"/>
    </source>
</evidence>
<evidence type="ECO:0000256" key="4">
    <source>
        <dbReference type="ARBA" id="ARBA00022912"/>
    </source>
</evidence>
<evidence type="ECO:0000256" key="2">
    <source>
        <dbReference type="ARBA" id="ARBA00013064"/>
    </source>
</evidence>
<name>A0ABD7MQT4_CORUL</name>
<dbReference type="AlphaFoldDB" id="A0ABD7MQT4"/>
<dbReference type="GO" id="GO:0004725">
    <property type="term" value="F:protein tyrosine phosphatase activity"/>
    <property type="evidence" value="ECO:0007669"/>
    <property type="project" value="UniProtKB-EC"/>
</dbReference>
<protein>
    <recommendedName>
        <fullName evidence="2">protein-tyrosine-phosphatase</fullName>
        <ecNumber evidence="2">3.1.3.48</ecNumber>
    </recommendedName>
</protein>
<feature type="active site" description="Nucleophile" evidence="5">
    <location>
        <position position="20"/>
    </location>
</feature>
<dbReference type="KEGG" id="cuq:Cul210931_1552"/>
<sequence length="169" mass="19007">MTSSTSEHNPRTSLHIVFVCTGNICRSPMGDVILRSVIEDEGLEPYVTVSSCGTGGWHIGQKADKRALAELRRAGYDGDSHRAAQLGEKHEDADLFIALDSSHRNALLRYGFAPDKVRLLRTFDPAAHTYDVEDPYYGDAHDFEIARVQIESAMPQLLEWIKHELQEKR</sequence>
<keyword evidence="4" id="KW-0904">Protein phosphatase</keyword>
<evidence type="ECO:0000256" key="3">
    <source>
        <dbReference type="ARBA" id="ARBA00022801"/>
    </source>
</evidence>
<evidence type="ECO:0000256" key="1">
    <source>
        <dbReference type="ARBA" id="ARBA00011063"/>
    </source>
</evidence>
<dbReference type="InterPro" id="IPR050438">
    <property type="entry name" value="LMW_PTPase"/>
</dbReference>
<dbReference type="InterPro" id="IPR036196">
    <property type="entry name" value="Ptyr_pPase_sf"/>
</dbReference>
<keyword evidence="3 7" id="KW-0378">Hydrolase</keyword>
<dbReference type="PANTHER" id="PTHR11717">
    <property type="entry name" value="LOW MOLECULAR WEIGHT PROTEIN TYROSINE PHOSPHATASE"/>
    <property type="match status" value="1"/>
</dbReference>
<dbReference type="PRINTS" id="PR00719">
    <property type="entry name" value="LMWPTPASE"/>
</dbReference>
<dbReference type="SUPFAM" id="SSF52788">
    <property type="entry name" value="Phosphotyrosine protein phosphatases I"/>
    <property type="match status" value="1"/>
</dbReference>
<dbReference type="SMART" id="SM00226">
    <property type="entry name" value="LMWPc"/>
    <property type="match status" value="1"/>
</dbReference>
<evidence type="ECO:0000256" key="5">
    <source>
        <dbReference type="PIRSR" id="PIRSR617867-1"/>
    </source>
</evidence>
<dbReference type="InterPro" id="IPR023485">
    <property type="entry name" value="Ptyr_pPase"/>
</dbReference>
<dbReference type="EC" id="3.1.3.48" evidence="2"/>
<organism evidence="7 8">
    <name type="scientific">Corynebacterium ulcerans</name>
    <dbReference type="NCBI Taxonomy" id="65058"/>
    <lineage>
        <taxon>Bacteria</taxon>
        <taxon>Bacillati</taxon>
        <taxon>Actinomycetota</taxon>
        <taxon>Actinomycetes</taxon>
        <taxon>Mycobacteriales</taxon>
        <taxon>Corynebacteriaceae</taxon>
        <taxon>Corynebacterium</taxon>
    </lineage>
</organism>
<dbReference type="EMBL" id="LS483400">
    <property type="protein sequence ID" value="SQG50060.1"/>
    <property type="molecule type" value="Genomic_DNA"/>
</dbReference>
<proteinExistence type="inferred from homology"/>
<evidence type="ECO:0000259" key="6">
    <source>
        <dbReference type="SMART" id="SM00226"/>
    </source>
</evidence>
<accession>A0ABD7MQT4</accession>
<gene>
    <name evidence="7" type="primary">ptpA</name>
    <name evidence="7" type="ORF">NCTC7908_00293</name>
</gene>
<dbReference type="Pfam" id="PF01451">
    <property type="entry name" value="LMWPc"/>
    <property type="match status" value="1"/>
</dbReference>
<dbReference type="InterPro" id="IPR017867">
    <property type="entry name" value="Tyr_phospatase_low_mol_wt"/>
</dbReference>
<feature type="active site" description="Proton donor" evidence="5">
    <location>
        <position position="134"/>
    </location>
</feature>
<comment type="similarity">
    <text evidence="1">Belongs to the low molecular weight phosphotyrosine protein phosphatase family.</text>
</comment>
<feature type="active site" evidence="5">
    <location>
        <position position="26"/>
    </location>
</feature>
<feature type="domain" description="Phosphotyrosine protein phosphatase I" evidence="6">
    <location>
        <begin position="14"/>
        <end position="160"/>
    </location>
</feature>
<evidence type="ECO:0000313" key="8">
    <source>
        <dbReference type="Proteomes" id="UP000248741"/>
    </source>
</evidence>
<dbReference type="CDD" id="cd16343">
    <property type="entry name" value="LMWPTP"/>
    <property type="match status" value="1"/>
</dbReference>